<keyword evidence="3" id="KW-1185">Reference proteome</keyword>
<evidence type="ECO:0000313" key="3">
    <source>
        <dbReference type="Proteomes" id="UP000094936"/>
    </source>
</evidence>
<comment type="caution">
    <text evidence="2">The sequence shown here is derived from an EMBL/GenBank/DDBJ whole genome shotgun (WGS) entry which is preliminary data.</text>
</comment>
<dbReference type="EMBL" id="LYBM01000003">
    <property type="protein sequence ID" value="ODA35581.1"/>
    <property type="molecule type" value="Genomic_DNA"/>
</dbReference>
<name>A0A1C3EQR3_9GAMM</name>
<evidence type="ECO:0000256" key="1">
    <source>
        <dbReference type="SAM" id="SignalP"/>
    </source>
</evidence>
<reference evidence="2 3" key="1">
    <citation type="submission" date="2016-05" db="EMBL/GenBank/DDBJ databases">
        <title>Genomic Taxonomy of the Vibrionaceae.</title>
        <authorList>
            <person name="Gomez-Gil B."/>
            <person name="Enciso-Ibarra J."/>
        </authorList>
    </citation>
    <scope>NUCLEOTIDE SEQUENCE [LARGE SCALE GENOMIC DNA]</scope>
    <source>
        <strain evidence="2 3">CAIM 1920</strain>
    </source>
</reference>
<dbReference type="STRING" id="1080227.A8L45_02850"/>
<dbReference type="Proteomes" id="UP000094936">
    <property type="component" value="Unassembled WGS sequence"/>
</dbReference>
<proteinExistence type="predicted"/>
<dbReference type="AlphaFoldDB" id="A0A1C3EQR3"/>
<dbReference type="RefSeq" id="WP_068899041.1">
    <property type="nucleotide sequence ID" value="NZ_JBHUIF010000020.1"/>
</dbReference>
<keyword evidence="1" id="KW-0732">Signal</keyword>
<feature type="chain" id="PRO_5008673322" evidence="1">
    <location>
        <begin position="26"/>
        <end position="168"/>
    </location>
</feature>
<organism evidence="2 3">
    <name type="scientific">Veronia pacifica</name>
    <dbReference type="NCBI Taxonomy" id="1080227"/>
    <lineage>
        <taxon>Bacteria</taxon>
        <taxon>Pseudomonadati</taxon>
        <taxon>Pseudomonadota</taxon>
        <taxon>Gammaproteobacteria</taxon>
        <taxon>Vibrionales</taxon>
        <taxon>Vibrionaceae</taxon>
        <taxon>Veronia</taxon>
    </lineage>
</organism>
<accession>A0A1C3EQR3</accession>
<sequence>MRPVPFAAGLVCVFTSSLFATGVSAETSMDSVLKSQSIPCSTELRVLAEKTLKENPHRMLPYKNKSDDIHLFNALAVTSYRDRDSHVTFHGVKNFSGGCDTSVTESYVLQTACADARHEAFSKWDFQGKLNEHTYVLESKRIKGKQAFLTDQFKKYCLVTTRQVVGNW</sequence>
<feature type="signal peptide" evidence="1">
    <location>
        <begin position="1"/>
        <end position="25"/>
    </location>
</feature>
<gene>
    <name evidence="2" type="ORF">A8L45_02850</name>
</gene>
<evidence type="ECO:0000313" key="2">
    <source>
        <dbReference type="EMBL" id="ODA35581.1"/>
    </source>
</evidence>
<protein>
    <submittedName>
        <fullName evidence="2">Uncharacterized protein</fullName>
    </submittedName>
</protein>